<dbReference type="EMBL" id="VNHW01000024">
    <property type="protein sequence ID" value="TYP81256.1"/>
    <property type="molecule type" value="Genomic_DNA"/>
</dbReference>
<dbReference type="Proteomes" id="UP000322499">
    <property type="component" value="Unassembled WGS sequence"/>
</dbReference>
<feature type="transmembrane region" description="Helical" evidence="1">
    <location>
        <begin position="56"/>
        <end position="80"/>
    </location>
</feature>
<sequence>MSAHRNSLDTLSALRPRTSVTAAWPPAVRDAALERVLLDRGTPAAPVRSRFRLRRLAVGGLATGAVLTGGLGVAAGAGVLPQDFVDTFAFWAEDSGVDLSTAERNATAPGPDGLLFSVVTMSGPDGTVCVAPLFETPESASGPVPSVFEDGGGSCGPEPSTEAFGSNAAVNADDEAHIYWVPAGRAVRAELTLPDGSGYPAVLVHGGFHGWFPTASEGDPVLTGYAADGSVVGQVGIPRLR</sequence>
<dbReference type="RefSeq" id="WP_166535248.1">
    <property type="nucleotide sequence ID" value="NZ_VNHW01000024.1"/>
</dbReference>
<organism evidence="2 3">
    <name type="scientific">Blastococcus xanthinilyticus</name>
    <dbReference type="NCBI Taxonomy" id="1564164"/>
    <lineage>
        <taxon>Bacteria</taxon>
        <taxon>Bacillati</taxon>
        <taxon>Actinomycetota</taxon>
        <taxon>Actinomycetes</taxon>
        <taxon>Geodermatophilales</taxon>
        <taxon>Geodermatophilaceae</taxon>
        <taxon>Blastococcus</taxon>
    </lineage>
</organism>
<reference evidence="2 3" key="1">
    <citation type="submission" date="2019-07" db="EMBL/GenBank/DDBJ databases">
        <title>Genomic Encyclopedia of Archaeal and Bacterial Type Strains, Phase II (KMG-II): from individual species to whole genera.</title>
        <authorList>
            <person name="Goeker M."/>
        </authorList>
    </citation>
    <scope>NUCLEOTIDE SEQUENCE [LARGE SCALE GENOMIC DNA]</scope>
    <source>
        <strain evidence="2 3">DSM 46842</strain>
    </source>
</reference>
<dbReference type="AlphaFoldDB" id="A0A5S5CP09"/>
<keyword evidence="1" id="KW-1133">Transmembrane helix</keyword>
<evidence type="ECO:0000313" key="2">
    <source>
        <dbReference type="EMBL" id="TYP81256.1"/>
    </source>
</evidence>
<accession>A0A5S5CP09</accession>
<evidence type="ECO:0000256" key="1">
    <source>
        <dbReference type="SAM" id="Phobius"/>
    </source>
</evidence>
<proteinExistence type="predicted"/>
<evidence type="ECO:0000313" key="3">
    <source>
        <dbReference type="Proteomes" id="UP000322499"/>
    </source>
</evidence>
<keyword evidence="1" id="KW-0472">Membrane</keyword>
<comment type="caution">
    <text evidence="2">The sequence shown here is derived from an EMBL/GenBank/DDBJ whole genome shotgun (WGS) entry which is preliminary data.</text>
</comment>
<protein>
    <submittedName>
        <fullName evidence="2">Uncharacterized protein</fullName>
    </submittedName>
</protein>
<keyword evidence="1" id="KW-0812">Transmembrane</keyword>
<keyword evidence="3" id="KW-1185">Reference proteome</keyword>
<name>A0A5S5CP09_9ACTN</name>
<gene>
    <name evidence="2" type="ORF">BD833_12410</name>
</gene>